<proteinExistence type="inferred from homology"/>
<dbReference type="NCBIfam" id="NF005559">
    <property type="entry name" value="PRK07231.1"/>
    <property type="match status" value="1"/>
</dbReference>
<evidence type="ECO:0000313" key="4">
    <source>
        <dbReference type="Proteomes" id="UP000604898"/>
    </source>
</evidence>
<accession>A0ABS1SZS5</accession>
<evidence type="ECO:0000256" key="1">
    <source>
        <dbReference type="ARBA" id="ARBA00006484"/>
    </source>
</evidence>
<reference evidence="3 4" key="1">
    <citation type="submission" date="2021-01" db="EMBL/GenBank/DDBJ databases">
        <title>Genome sequence of Shewanella schlegeliana JCM 11561.</title>
        <authorList>
            <person name="Zhang H."/>
            <person name="Li C."/>
        </authorList>
    </citation>
    <scope>NUCLEOTIDE SEQUENCE [LARGE SCALE GENOMIC DNA]</scope>
    <source>
        <strain evidence="3 4">JCM 11561</strain>
    </source>
</reference>
<dbReference type="Proteomes" id="UP000604898">
    <property type="component" value="Unassembled WGS sequence"/>
</dbReference>
<comment type="similarity">
    <text evidence="1 2">Belongs to the short-chain dehydrogenases/reductases (SDR) family.</text>
</comment>
<gene>
    <name evidence="3" type="ORF">JMA39_13040</name>
</gene>
<keyword evidence="4" id="KW-1185">Reference proteome</keyword>
<dbReference type="PRINTS" id="PR00081">
    <property type="entry name" value="GDHRDH"/>
</dbReference>
<dbReference type="PROSITE" id="PS00061">
    <property type="entry name" value="ADH_SHORT"/>
    <property type="match status" value="1"/>
</dbReference>
<name>A0ABS1SZS5_9GAMM</name>
<comment type="caution">
    <text evidence="3">The sequence shown here is derived from an EMBL/GenBank/DDBJ whole genome shotgun (WGS) entry which is preliminary data.</text>
</comment>
<dbReference type="InterPro" id="IPR050259">
    <property type="entry name" value="SDR"/>
</dbReference>
<evidence type="ECO:0000313" key="3">
    <source>
        <dbReference type="EMBL" id="MBL4914043.1"/>
    </source>
</evidence>
<dbReference type="InterPro" id="IPR002347">
    <property type="entry name" value="SDR_fam"/>
</dbReference>
<dbReference type="PANTHER" id="PTHR42879">
    <property type="entry name" value="3-OXOACYL-(ACYL-CARRIER-PROTEIN) REDUCTASE"/>
    <property type="match status" value="1"/>
</dbReference>
<dbReference type="InterPro" id="IPR036291">
    <property type="entry name" value="NAD(P)-bd_dom_sf"/>
</dbReference>
<dbReference type="SUPFAM" id="SSF51735">
    <property type="entry name" value="NAD(P)-binding Rossmann-fold domains"/>
    <property type="match status" value="1"/>
</dbReference>
<dbReference type="PANTHER" id="PTHR42879:SF2">
    <property type="entry name" value="3-OXOACYL-[ACYL-CARRIER-PROTEIN] REDUCTASE FABG"/>
    <property type="match status" value="1"/>
</dbReference>
<dbReference type="EMBL" id="JAESVD010000007">
    <property type="protein sequence ID" value="MBL4914043.1"/>
    <property type="molecule type" value="Genomic_DNA"/>
</dbReference>
<dbReference type="CDD" id="cd05233">
    <property type="entry name" value="SDR_c"/>
    <property type="match status" value="1"/>
</dbReference>
<dbReference type="Pfam" id="PF00106">
    <property type="entry name" value="adh_short"/>
    <property type="match status" value="1"/>
</dbReference>
<dbReference type="Gene3D" id="3.40.50.720">
    <property type="entry name" value="NAD(P)-binding Rossmann-like Domain"/>
    <property type="match status" value="1"/>
</dbReference>
<dbReference type="InterPro" id="IPR020904">
    <property type="entry name" value="Sc_DH/Rdtase_CS"/>
</dbReference>
<evidence type="ECO:0000256" key="2">
    <source>
        <dbReference type="RuleBase" id="RU000363"/>
    </source>
</evidence>
<protein>
    <submittedName>
        <fullName evidence="3">3-oxoacyl-ACP reductase FabG</fullName>
    </submittedName>
</protein>
<organism evidence="3 4">
    <name type="scientific">Shewanella schlegeliana</name>
    <dbReference type="NCBI Taxonomy" id="190308"/>
    <lineage>
        <taxon>Bacteria</taxon>
        <taxon>Pseudomonadati</taxon>
        <taxon>Pseudomonadota</taxon>
        <taxon>Gammaproteobacteria</taxon>
        <taxon>Alteromonadales</taxon>
        <taxon>Shewanellaceae</taxon>
        <taxon>Shewanella</taxon>
    </lineage>
</organism>
<dbReference type="PRINTS" id="PR00080">
    <property type="entry name" value="SDRFAMILY"/>
</dbReference>
<sequence>MMRLAGKVAVITGSSRGIGAAIAQEYCAQGAKVVINYVHSEAQAQALADKLNLDGHNAIAIKADVTERAEIKQLFEQAVAAFGKIDILVNNAGINKRGWFDEVTDEAWDEIMGVNLKGPFICCQEVFPYMQAQQGGRIINISSVAGQYHGPKTVHYAVSKAGLNSLTKVIARYGAEHNILVNAVAPGIVRTDQTADEIDSPAGQKVIDMTLLKKAARMEDITSACVMLASDEQQYMTAQVLAVSGGAILGA</sequence>